<accession>A0AC35U9V8</accession>
<evidence type="ECO:0000313" key="1">
    <source>
        <dbReference type="Proteomes" id="UP000095286"/>
    </source>
</evidence>
<name>A0AC35U9V8_9BILA</name>
<dbReference type="Proteomes" id="UP000095286">
    <property type="component" value="Unplaced"/>
</dbReference>
<organism evidence="1 2">
    <name type="scientific">Rhabditophanes sp. KR3021</name>
    <dbReference type="NCBI Taxonomy" id="114890"/>
    <lineage>
        <taxon>Eukaryota</taxon>
        <taxon>Metazoa</taxon>
        <taxon>Ecdysozoa</taxon>
        <taxon>Nematoda</taxon>
        <taxon>Chromadorea</taxon>
        <taxon>Rhabditida</taxon>
        <taxon>Tylenchina</taxon>
        <taxon>Panagrolaimomorpha</taxon>
        <taxon>Strongyloidoidea</taxon>
        <taxon>Alloionematidae</taxon>
        <taxon>Rhabditophanes</taxon>
    </lineage>
</organism>
<proteinExistence type="predicted"/>
<protein>
    <submittedName>
        <fullName evidence="2">DUF148 domain-containing protein</fullName>
    </submittedName>
</protein>
<sequence length="171" mass="19421">MQDCKFLLLPWLVVTGLAFPTTVPTLEEMVVIQQINGVMSFVEDAKEDTKTAFEALIENHDLNRAQLETSIHELLSKKSEPVEVRFEEFVNKHQARESEIINTLNAKAATLAPESKVIFDKVRALFEDKSTPIRDIHTKMTEIFNSITDANVKAELEKILPKGEHRGMIMD</sequence>
<dbReference type="WBParaSite" id="RSKR_0000920000.1">
    <property type="protein sequence ID" value="RSKR_0000920000.1"/>
    <property type="gene ID" value="RSKR_0000920000"/>
</dbReference>
<reference evidence="2" key="1">
    <citation type="submission" date="2016-11" db="UniProtKB">
        <authorList>
            <consortium name="WormBaseParasite"/>
        </authorList>
    </citation>
    <scope>IDENTIFICATION</scope>
    <source>
        <strain evidence="2">KR3021</strain>
    </source>
</reference>
<evidence type="ECO:0000313" key="2">
    <source>
        <dbReference type="WBParaSite" id="RSKR_0000920000.1"/>
    </source>
</evidence>